<protein>
    <submittedName>
        <fullName evidence="1">HAD family phosphatase</fullName>
    </submittedName>
</protein>
<proteinExistence type="predicted"/>
<dbReference type="InterPro" id="IPR023198">
    <property type="entry name" value="PGP-like_dom2"/>
</dbReference>
<evidence type="ECO:0000313" key="2">
    <source>
        <dbReference type="Proteomes" id="UP000309450"/>
    </source>
</evidence>
<sequence>MFEAVIFDLDGTLIDTEAQAITAGNAAFAALGVADPGNIFHRLVGTDQPTGRRILEAEFPGLDVQRLTSLWNEAFLDLIAQDLPLKPGVTELLDRLDRPKAVCTSSGQVEAHRKLRLAGLDHHFPVVTTLACVTRPKPDPEPYVLTAHRLGVTPARCVVFEDSEPGAAAAFTAGCTVVHVPDVMAASGKNAHLVAPTLLDGARRIGLI</sequence>
<dbReference type="SFLD" id="SFLDG01129">
    <property type="entry name" value="C1.5:_HAD__Beta-PGM__Phosphata"/>
    <property type="match status" value="1"/>
</dbReference>
<dbReference type="Pfam" id="PF00702">
    <property type="entry name" value="Hydrolase"/>
    <property type="match status" value="1"/>
</dbReference>
<dbReference type="PANTHER" id="PTHR43481:SF4">
    <property type="entry name" value="GLYCEROL-1-PHOSPHATE PHOSPHOHYDROLASE 1-RELATED"/>
    <property type="match status" value="1"/>
</dbReference>
<dbReference type="PANTHER" id="PTHR43481">
    <property type="entry name" value="FRUCTOSE-1-PHOSPHATE PHOSPHATASE"/>
    <property type="match status" value="1"/>
</dbReference>
<dbReference type="Gene3D" id="3.40.50.1000">
    <property type="entry name" value="HAD superfamily/HAD-like"/>
    <property type="match status" value="1"/>
</dbReference>
<evidence type="ECO:0000313" key="1">
    <source>
        <dbReference type="EMBL" id="THD83494.1"/>
    </source>
</evidence>
<comment type="caution">
    <text evidence="1">The sequence shown here is derived from an EMBL/GenBank/DDBJ whole genome shotgun (WGS) entry which is preliminary data.</text>
</comment>
<dbReference type="InterPro" id="IPR006439">
    <property type="entry name" value="HAD-SF_hydro_IA"/>
</dbReference>
<dbReference type="Gene3D" id="1.10.150.240">
    <property type="entry name" value="Putative phosphatase, domain 2"/>
    <property type="match status" value="1"/>
</dbReference>
<gene>
    <name evidence="1" type="ORF">E7811_09415</name>
</gene>
<dbReference type="GO" id="GO:0050308">
    <property type="term" value="F:sugar-phosphatase activity"/>
    <property type="evidence" value="ECO:0007669"/>
    <property type="project" value="TreeGrafter"/>
</dbReference>
<dbReference type="EMBL" id="SSND01000002">
    <property type="protein sequence ID" value="THD83494.1"/>
    <property type="molecule type" value="Genomic_DNA"/>
</dbReference>
<dbReference type="OrthoDB" id="9782449at2"/>
<dbReference type="SFLD" id="SFLDS00003">
    <property type="entry name" value="Haloacid_Dehalogenase"/>
    <property type="match status" value="1"/>
</dbReference>
<accession>A0A4S3MNB1</accession>
<reference evidence="1 2" key="1">
    <citation type="submission" date="2019-04" db="EMBL/GenBank/DDBJ databases">
        <title>Draft genome sequence of Gemmobacter aestuarii sp. nov.</title>
        <authorList>
            <person name="Hameed A."/>
            <person name="Lin S.-Y."/>
            <person name="Shahina M."/>
            <person name="Lai W.-A."/>
            <person name="Young C.-C."/>
        </authorList>
    </citation>
    <scope>NUCLEOTIDE SEQUENCE [LARGE SCALE GENOMIC DNA]</scope>
    <source>
        <strain evidence="1 2">CC-PW-75</strain>
    </source>
</reference>
<dbReference type="SUPFAM" id="SSF56784">
    <property type="entry name" value="HAD-like"/>
    <property type="match status" value="1"/>
</dbReference>
<dbReference type="NCBIfam" id="TIGR01509">
    <property type="entry name" value="HAD-SF-IA-v3"/>
    <property type="match status" value="1"/>
</dbReference>
<dbReference type="CDD" id="cd07505">
    <property type="entry name" value="HAD_BPGM-like"/>
    <property type="match status" value="1"/>
</dbReference>
<dbReference type="InterPro" id="IPR051806">
    <property type="entry name" value="HAD-like_SPP"/>
</dbReference>
<name>A0A4S3MNB1_9RHOB</name>
<dbReference type="InterPro" id="IPR036412">
    <property type="entry name" value="HAD-like_sf"/>
</dbReference>
<dbReference type="RefSeq" id="WP_136394389.1">
    <property type="nucleotide sequence ID" value="NZ_SSND01000002.1"/>
</dbReference>
<dbReference type="AlphaFoldDB" id="A0A4S3MNB1"/>
<dbReference type="Proteomes" id="UP000309450">
    <property type="component" value="Unassembled WGS sequence"/>
</dbReference>
<dbReference type="InterPro" id="IPR023214">
    <property type="entry name" value="HAD_sf"/>
</dbReference>
<keyword evidence="2" id="KW-1185">Reference proteome</keyword>
<organism evidence="1 2">
    <name type="scientific">Aliigemmobacter aestuarii</name>
    <dbReference type="NCBI Taxonomy" id="1445661"/>
    <lineage>
        <taxon>Bacteria</taxon>
        <taxon>Pseudomonadati</taxon>
        <taxon>Pseudomonadota</taxon>
        <taxon>Alphaproteobacteria</taxon>
        <taxon>Rhodobacterales</taxon>
        <taxon>Paracoccaceae</taxon>
        <taxon>Aliigemmobacter</taxon>
    </lineage>
</organism>